<dbReference type="GO" id="GO:0018859">
    <property type="term" value="F:4-hydroxybenzoate-CoA ligase activity"/>
    <property type="evidence" value="ECO:0007669"/>
    <property type="project" value="UniProtKB-EC"/>
</dbReference>
<keyword evidence="2" id="KW-1133">Transmembrane helix</keyword>
<evidence type="ECO:0000256" key="2">
    <source>
        <dbReference type="SAM" id="Phobius"/>
    </source>
</evidence>
<dbReference type="GO" id="GO:0005524">
    <property type="term" value="F:ATP binding"/>
    <property type="evidence" value="ECO:0007669"/>
    <property type="project" value="InterPro"/>
</dbReference>
<name>A0A916J233_9PROT</name>
<keyword evidence="2" id="KW-0812">Transmembrane</keyword>
<evidence type="ECO:0000259" key="3">
    <source>
        <dbReference type="Pfam" id="PF00501"/>
    </source>
</evidence>
<dbReference type="PANTHER" id="PTHR43352">
    <property type="entry name" value="ACETYL-COA SYNTHETASE"/>
    <property type="match status" value="1"/>
</dbReference>
<dbReference type="SUPFAM" id="SSF56801">
    <property type="entry name" value="Acetyl-CoA synthetase-like"/>
    <property type="match status" value="1"/>
</dbReference>
<reference evidence="5" key="1">
    <citation type="submission" date="2021-04" db="EMBL/GenBank/DDBJ databases">
        <authorList>
            <person name="Hornung B."/>
        </authorList>
    </citation>
    <scope>NUCLEOTIDE SEQUENCE</scope>
    <source>
        <strain evidence="5">G5G6</strain>
    </source>
</reference>
<keyword evidence="6" id="KW-1185">Reference proteome</keyword>
<feature type="domain" description="AMP-binding enzyme C-terminal" evidence="4">
    <location>
        <begin position="419"/>
        <end position="496"/>
    </location>
</feature>
<feature type="domain" description="AMP-dependent synthetase/ligase" evidence="3">
    <location>
        <begin position="16"/>
        <end position="369"/>
    </location>
</feature>
<dbReference type="Gene3D" id="3.30.300.30">
    <property type="match status" value="1"/>
</dbReference>
<dbReference type="Pfam" id="PF13193">
    <property type="entry name" value="AMP-binding_C"/>
    <property type="match status" value="1"/>
</dbReference>
<dbReference type="PANTHER" id="PTHR43352:SF1">
    <property type="entry name" value="ANTHRANILATE--COA LIGASE"/>
    <property type="match status" value="1"/>
</dbReference>
<evidence type="ECO:0000313" key="6">
    <source>
        <dbReference type="Proteomes" id="UP000742786"/>
    </source>
</evidence>
<dbReference type="InterPro" id="IPR045851">
    <property type="entry name" value="AMP-bd_C_sf"/>
</dbReference>
<accession>A0A916J233</accession>
<protein>
    <submittedName>
        <fullName evidence="5">3-hydroxybenzoate--CoA/4-hydroxybenzoate--CoA ligase</fullName>
        <ecNumber evidence="5">6.2.1.27</ecNumber>
        <ecNumber evidence="5">6.2.1.37</ecNumber>
    </submittedName>
</protein>
<feature type="transmembrane region" description="Helical" evidence="2">
    <location>
        <begin position="209"/>
        <end position="232"/>
    </location>
</feature>
<dbReference type="InterPro" id="IPR025110">
    <property type="entry name" value="AMP-bd_C"/>
</dbReference>
<evidence type="ECO:0000313" key="5">
    <source>
        <dbReference type="EMBL" id="CAG4883264.1"/>
    </source>
</evidence>
<dbReference type="Gene3D" id="3.40.50.12780">
    <property type="entry name" value="N-terminal domain of ligase-like"/>
    <property type="match status" value="1"/>
</dbReference>
<dbReference type="NCBIfam" id="TIGR02262">
    <property type="entry name" value="benz_CoA_lig"/>
    <property type="match status" value="1"/>
</dbReference>
<dbReference type="EC" id="6.2.1.37" evidence="5"/>
<dbReference type="RefSeq" id="WP_220635249.1">
    <property type="nucleotide sequence ID" value="NZ_CAJQUM010000001.1"/>
</dbReference>
<proteinExistence type="predicted"/>
<keyword evidence="1 5" id="KW-0436">Ligase</keyword>
<comment type="caution">
    <text evidence="5">The sequence shown here is derived from an EMBL/GenBank/DDBJ whole genome shotgun (WGS) entry which is preliminary data.</text>
</comment>
<dbReference type="EMBL" id="CAJQUM010000001">
    <property type="protein sequence ID" value="CAG4883264.1"/>
    <property type="molecule type" value="Genomic_DNA"/>
</dbReference>
<organism evidence="5 6">
    <name type="scientific">Georgfuchsia toluolica</name>
    <dbReference type="NCBI Taxonomy" id="424218"/>
    <lineage>
        <taxon>Bacteria</taxon>
        <taxon>Pseudomonadati</taxon>
        <taxon>Pseudomonadota</taxon>
        <taxon>Betaproteobacteria</taxon>
        <taxon>Nitrosomonadales</taxon>
        <taxon>Sterolibacteriaceae</taxon>
        <taxon>Georgfuchsia</taxon>
    </lineage>
</organism>
<evidence type="ECO:0000256" key="1">
    <source>
        <dbReference type="ARBA" id="ARBA00022598"/>
    </source>
</evidence>
<sequence>MNIAQEIFSAAQSRGLTTRPALLCEDRTLTYGELEQAANRFGNALMAEGVARGERVLFLLDDSPELVAAYLGTLKIGAVAVALNLRMAPVDLLFILRESECHCLVVHQEFLPLYQGIADQLSNPPRVIVVEGHVGGCTSLDDFLGSCSDILAAAPTSADDMAYWVYSSGTTGKPKATVHLHRDITVASLHVRQNLGVKPGDRVFTTSKLFFAFALGHSLLGGLAVGATVILYRGWPEAHALARVIARLEPDVLFSVPVMYRSFLREGLAGGESFKRIRHFVSAGEKLPAPIFEAWQAQTGQPIIEGIGSSETIFLFIANTPKVFRAGSSGKPLPWAEVRIVDEFDRTITSADTPGTLWVRMVSVCAGYWQRPELNERTFRDGWYATGDTFSFDAEGWWYHQGRSDDMLKVSGQWVSPAEIESCALAVPGIADAAVVGVPNDDGLVRLALFLVAKPDSDPDVLGAMVQAHLRATLAIYKCPRNIHFLQDLPRTATGKTQKFRLREMLQADAMHPEF</sequence>
<evidence type="ECO:0000259" key="4">
    <source>
        <dbReference type="Pfam" id="PF13193"/>
    </source>
</evidence>
<dbReference type="InterPro" id="IPR042099">
    <property type="entry name" value="ANL_N_sf"/>
</dbReference>
<dbReference type="AlphaFoldDB" id="A0A916J233"/>
<dbReference type="Pfam" id="PF00501">
    <property type="entry name" value="AMP-binding"/>
    <property type="match status" value="1"/>
</dbReference>
<gene>
    <name evidence="5" type="primary">hcl</name>
    <name evidence="5" type="ORF">GTOL_11146</name>
</gene>
<keyword evidence="2" id="KW-0472">Membrane</keyword>
<dbReference type="InterPro" id="IPR000873">
    <property type="entry name" value="AMP-dep_synth/lig_dom"/>
</dbReference>
<dbReference type="InterPro" id="IPR011957">
    <property type="entry name" value="Benz_CoA_lig"/>
</dbReference>
<dbReference type="GO" id="GO:0044550">
    <property type="term" value="P:secondary metabolite biosynthetic process"/>
    <property type="evidence" value="ECO:0007669"/>
    <property type="project" value="TreeGrafter"/>
</dbReference>
<dbReference type="Proteomes" id="UP000742786">
    <property type="component" value="Unassembled WGS sequence"/>
</dbReference>
<dbReference type="EC" id="6.2.1.27" evidence="5"/>